<dbReference type="PANTHER" id="PTHR31111:SF37">
    <property type="entry name" value="F-BOX ONLY PROTEIN 8"/>
    <property type="match status" value="1"/>
</dbReference>
<dbReference type="InterPro" id="IPR017451">
    <property type="entry name" value="F-box-assoc_interact_dom"/>
</dbReference>
<dbReference type="Pfam" id="PF08268">
    <property type="entry name" value="FBA_3"/>
    <property type="match status" value="1"/>
</dbReference>
<protein>
    <recommendedName>
        <fullName evidence="1">F-box associated beta-propeller type 3 domain-containing protein</fullName>
    </recommendedName>
</protein>
<dbReference type="OrthoDB" id="687122at2759"/>
<evidence type="ECO:0000259" key="1">
    <source>
        <dbReference type="Pfam" id="PF08268"/>
    </source>
</evidence>
<proteinExistence type="predicted"/>
<dbReference type="NCBIfam" id="TIGR01640">
    <property type="entry name" value="F_box_assoc_1"/>
    <property type="match status" value="1"/>
</dbReference>
<evidence type="ECO:0000313" key="3">
    <source>
        <dbReference type="Proteomes" id="UP000467841"/>
    </source>
</evidence>
<name>A0A6D2JDA9_9BRAS</name>
<keyword evidence="3" id="KW-1185">Reference proteome</keyword>
<reference evidence="2" key="1">
    <citation type="submission" date="2020-01" db="EMBL/GenBank/DDBJ databases">
        <authorList>
            <person name="Mishra B."/>
        </authorList>
    </citation>
    <scope>NUCLEOTIDE SEQUENCE [LARGE SCALE GENOMIC DNA]</scope>
</reference>
<dbReference type="AlphaFoldDB" id="A0A6D2JDA9"/>
<comment type="caution">
    <text evidence="2">The sequence shown here is derived from an EMBL/GenBank/DDBJ whole genome shotgun (WGS) entry which is preliminary data.</text>
</comment>
<evidence type="ECO:0000313" key="2">
    <source>
        <dbReference type="EMBL" id="CAA7035033.1"/>
    </source>
</evidence>
<dbReference type="Proteomes" id="UP000467841">
    <property type="component" value="Unassembled WGS sequence"/>
</dbReference>
<dbReference type="PANTHER" id="PTHR31111">
    <property type="entry name" value="BNAA05G37150D PROTEIN-RELATED"/>
    <property type="match status" value="1"/>
</dbReference>
<dbReference type="EMBL" id="CACVBM020001151">
    <property type="protein sequence ID" value="CAA7035033.1"/>
    <property type="molecule type" value="Genomic_DNA"/>
</dbReference>
<dbReference type="InterPro" id="IPR013187">
    <property type="entry name" value="F-box-assoc_dom_typ3"/>
</dbReference>
<accession>A0A6D2JDA9</accession>
<feature type="domain" description="F-box associated beta-propeller type 3" evidence="1">
    <location>
        <begin position="83"/>
        <end position="372"/>
    </location>
</feature>
<gene>
    <name evidence="2" type="ORF">MERR_LOCUS22268</name>
</gene>
<sequence length="397" mass="45475">MGLPLGGDDWVAPEIPWEIQIEILIRLPAKSLMRIYAVEFLAVIIDFSDRFSALESNHSSYQSSPINRYYCTAASTPRLYMSLMYTIPHESVLLSLSSSSNKDKSLHPELTMPGMGGRYMVVLRGLILQSVCNKARIHNPTTRQSITLPAVKSSIFVQGEPEKHVHYYFGHDPVLDQYKVVCIVTFFSGKYNKIITSEFWVLVLEAGGSWKRIEFDQPHLANKQGLCINGVLYYISRTLTIVTFDVRSEEFSTFQVPHSLADPLTLIRAGFIEYGGKPAIFDHTKLVPMGLVYLWVLEDGGKWSNKSLVLQPRQMRLFHKNSIPLIVHGTTQNGEVIMAPYQLLSPYYIFYYHVEKNDLRKVRIRGIPDPDYWFGKPHLGMYFRIMDKSESIMHLEI</sequence>
<organism evidence="2 3">
    <name type="scientific">Microthlaspi erraticum</name>
    <dbReference type="NCBI Taxonomy" id="1685480"/>
    <lineage>
        <taxon>Eukaryota</taxon>
        <taxon>Viridiplantae</taxon>
        <taxon>Streptophyta</taxon>
        <taxon>Embryophyta</taxon>
        <taxon>Tracheophyta</taxon>
        <taxon>Spermatophyta</taxon>
        <taxon>Magnoliopsida</taxon>
        <taxon>eudicotyledons</taxon>
        <taxon>Gunneridae</taxon>
        <taxon>Pentapetalae</taxon>
        <taxon>rosids</taxon>
        <taxon>malvids</taxon>
        <taxon>Brassicales</taxon>
        <taxon>Brassicaceae</taxon>
        <taxon>Coluteocarpeae</taxon>
        <taxon>Microthlaspi</taxon>
    </lineage>
</organism>